<accession>A0A949U265</accession>
<proteinExistence type="predicted"/>
<evidence type="ECO:0000313" key="2">
    <source>
        <dbReference type="Proteomes" id="UP000694308"/>
    </source>
</evidence>
<dbReference type="AlphaFoldDB" id="A0A949U265"/>
<evidence type="ECO:0000313" key="1">
    <source>
        <dbReference type="EMBL" id="MBV7275113.1"/>
    </source>
</evidence>
<organism evidence="1 2">
    <name type="scientific">Clostridium thailandense</name>
    <dbReference type="NCBI Taxonomy" id="2794346"/>
    <lineage>
        <taxon>Bacteria</taxon>
        <taxon>Bacillati</taxon>
        <taxon>Bacillota</taxon>
        <taxon>Clostridia</taxon>
        <taxon>Eubacteriales</taxon>
        <taxon>Clostridiaceae</taxon>
        <taxon>Clostridium</taxon>
    </lineage>
</organism>
<dbReference type="EMBL" id="JAEEGC010000108">
    <property type="protein sequence ID" value="MBV7275113.1"/>
    <property type="molecule type" value="Genomic_DNA"/>
</dbReference>
<protein>
    <submittedName>
        <fullName evidence="1">Uncharacterized protein</fullName>
    </submittedName>
</protein>
<comment type="caution">
    <text evidence="1">The sequence shown here is derived from an EMBL/GenBank/DDBJ whole genome shotgun (WGS) entry which is preliminary data.</text>
</comment>
<gene>
    <name evidence="1" type="ORF">I6U48_19625</name>
</gene>
<reference evidence="1" key="1">
    <citation type="submission" date="2020-12" db="EMBL/GenBank/DDBJ databases">
        <title>Clostridium thailandense sp. nov., a novel acetogenic bacterium isolated from peat land soil in Thailand.</title>
        <authorList>
            <person name="Chaikitkaew S."/>
            <person name="Birkeland N.K."/>
        </authorList>
    </citation>
    <scope>NUCLEOTIDE SEQUENCE</scope>
    <source>
        <strain evidence="1">PL3</strain>
    </source>
</reference>
<dbReference type="RefSeq" id="WP_218322168.1">
    <property type="nucleotide sequence ID" value="NZ_JAEEGC010000108.1"/>
</dbReference>
<keyword evidence="2" id="KW-1185">Reference proteome</keyword>
<sequence>MNNFPTAILPYSSNKLEDIENKIEELILEHKKLNRNCEIEIVPRPNPHLITFDGYTNIPFQLHVYIRHISIS</sequence>
<name>A0A949U265_9CLOT</name>
<dbReference type="Proteomes" id="UP000694308">
    <property type="component" value="Unassembled WGS sequence"/>
</dbReference>